<evidence type="ECO:0000313" key="2">
    <source>
        <dbReference type="EMBL" id="UOF89381.1"/>
    </source>
</evidence>
<protein>
    <recommendedName>
        <fullName evidence="4">DUF2802 domain-containing protein</fullName>
    </recommendedName>
</protein>
<proteinExistence type="predicted"/>
<dbReference type="EMBL" id="CP089291">
    <property type="protein sequence ID" value="UOF89381.1"/>
    <property type="molecule type" value="Genomic_DNA"/>
</dbReference>
<evidence type="ECO:0000313" key="3">
    <source>
        <dbReference type="Proteomes" id="UP000830167"/>
    </source>
</evidence>
<gene>
    <name evidence="2" type="ORF">LSG31_15945</name>
</gene>
<evidence type="ECO:0008006" key="4">
    <source>
        <dbReference type="Google" id="ProtNLM"/>
    </source>
</evidence>
<reference evidence="2" key="1">
    <citation type="submission" date="2021-12" db="EMBL/GenBank/DDBJ databases">
        <title>Alicyclobacillaceae gen. nov., sp. nov., isolated from chalcocite enrichment system.</title>
        <authorList>
            <person name="Jiang Z."/>
        </authorList>
    </citation>
    <scope>NUCLEOTIDE SEQUENCE</scope>
    <source>
        <strain evidence="2">MYW30-H2</strain>
    </source>
</reference>
<evidence type="ECO:0000256" key="1">
    <source>
        <dbReference type="SAM" id="Coils"/>
    </source>
</evidence>
<name>A0ABY4CFT0_9BACL</name>
<accession>A0ABY4CFT0</accession>
<sequence>MAHIILYLALVGVAIFLYALARPGQKQSGGAAELQMQQRFEHVIQKMSAEQSAIAETLHGKIMAMQTAIDSLSEIVKQQEERIKHLSHTERNFESEQTAGANVTEGLAYSPRHLQVVTLLKNGKDVQTIARETGVGIGEIQLLQRLMRQNQGDAR</sequence>
<dbReference type="RefSeq" id="WP_347436068.1">
    <property type="nucleotide sequence ID" value="NZ_CP089291.1"/>
</dbReference>
<organism evidence="2 3">
    <name type="scientific">Fodinisporobacter ferrooxydans</name>
    <dbReference type="NCBI Taxonomy" id="2901836"/>
    <lineage>
        <taxon>Bacteria</taxon>
        <taxon>Bacillati</taxon>
        <taxon>Bacillota</taxon>
        <taxon>Bacilli</taxon>
        <taxon>Bacillales</taxon>
        <taxon>Alicyclobacillaceae</taxon>
        <taxon>Fodinisporobacter</taxon>
    </lineage>
</organism>
<feature type="coiled-coil region" evidence="1">
    <location>
        <begin position="62"/>
        <end position="96"/>
    </location>
</feature>
<keyword evidence="3" id="KW-1185">Reference proteome</keyword>
<keyword evidence="1" id="KW-0175">Coiled coil</keyword>
<dbReference type="Proteomes" id="UP000830167">
    <property type="component" value="Chromosome"/>
</dbReference>